<dbReference type="RefSeq" id="WP_307394990.1">
    <property type="nucleotide sequence ID" value="NZ_BAAADK010000047.1"/>
</dbReference>
<dbReference type="PRINTS" id="PR00455">
    <property type="entry name" value="HTHTETR"/>
</dbReference>
<keyword evidence="1" id="KW-0678">Repressor</keyword>
<accession>A0ABT9W051</accession>
<dbReference type="PROSITE" id="PS50977">
    <property type="entry name" value="HTH_TETR_2"/>
    <property type="match status" value="1"/>
</dbReference>
<evidence type="ECO:0000313" key="6">
    <source>
        <dbReference type="Proteomes" id="UP001235840"/>
    </source>
</evidence>
<keyword evidence="2 3" id="KW-0238">DNA-binding</keyword>
<evidence type="ECO:0000256" key="3">
    <source>
        <dbReference type="PROSITE-ProRule" id="PRU00335"/>
    </source>
</evidence>
<dbReference type="PANTHER" id="PTHR43479:SF11">
    <property type="entry name" value="ACREF_ENVCD OPERON REPRESSOR-RELATED"/>
    <property type="match status" value="1"/>
</dbReference>
<dbReference type="SUPFAM" id="SSF48498">
    <property type="entry name" value="Tetracyclin repressor-like, C-terminal domain"/>
    <property type="match status" value="1"/>
</dbReference>
<dbReference type="InterPro" id="IPR009057">
    <property type="entry name" value="Homeodomain-like_sf"/>
</dbReference>
<sequence length="191" mass="22562">MNTQAGDKVNQILDAAFQVFGTQGFYETKMSEIAEQAGIAKGTIYLYFSSKEELYKAMTERDFQRYLEELHKVVSSEGSFEELLTRIGRHHFYYYLERKEYTRVFFQSPNNDPNMWKMLRAFLQEYVSLIEQLMQRERLQAPHDLALVFSGLLDSFKMEILHSPEMGKEQVEKRISFLVQLFLKGCYELSE</sequence>
<dbReference type="InterPro" id="IPR050624">
    <property type="entry name" value="HTH-type_Tx_Regulator"/>
</dbReference>
<evidence type="ECO:0000256" key="1">
    <source>
        <dbReference type="ARBA" id="ARBA00022491"/>
    </source>
</evidence>
<keyword evidence="6" id="KW-1185">Reference proteome</keyword>
<dbReference type="Pfam" id="PF00440">
    <property type="entry name" value="TetR_N"/>
    <property type="match status" value="1"/>
</dbReference>
<feature type="DNA-binding region" description="H-T-H motif" evidence="3">
    <location>
        <begin position="29"/>
        <end position="48"/>
    </location>
</feature>
<comment type="caution">
    <text evidence="5">The sequence shown here is derived from an EMBL/GenBank/DDBJ whole genome shotgun (WGS) entry which is preliminary data.</text>
</comment>
<reference evidence="5 6" key="1">
    <citation type="submission" date="2023-07" db="EMBL/GenBank/DDBJ databases">
        <title>Genomic Encyclopedia of Type Strains, Phase IV (KMG-IV): sequencing the most valuable type-strain genomes for metagenomic binning, comparative biology and taxonomic classification.</title>
        <authorList>
            <person name="Goeker M."/>
        </authorList>
    </citation>
    <scope>NUCLEOTIDE SEQUENCE [LARGE SCALE GENOMIC DNA]</scope>
    <source>
        <strain evidence="5 6">DSM 12751</strain>
    </source>
</reference>
<name>A0ABT9W051_9BACI</name>
<dbReference type="InterPro" id="IPR036271">
    <property type="entry name" value="Tet_transcr_reg_TetR-rel_C_sf"/>
</dbReference>
<organism evidence="5 6">
    <name type="scientific">Caldalkalibacillus horti</name>
    <dbReference type="NCBI Taxonomy" id="77523"/>
    <lineage>
        <taxon>Bacteria</taxon>
        <taxon>Bacillati</taxon>
        <taxon>Bacillota</taxon>
        <taxon>Bacilli</taxon>
        <taxon>Bacillales</taxon>
        <taxon>Bacillaceae</taxon>
        <taxon>Caldalkalibacillus</taxon>
    </lineage>
</organism>
<dbReference type="PANTHER" id="PTHR43479">
    <property type="entry name" value="ACREF/ENVCD OPERON REPRESSOR-RELATED"/>
    <property type="match status" value="1"/>
</dbReference>
<evidence type="ECO:0000313" key="5">
    <source>
        <dbReference type="EMBL" id="MDQ0166628.1"/>
    </source>
</evidence>
<dbReference type="SUPFAM" id="SSF46689">
    <property type="entry name" value="Homeodomain-like"/>
    <property type="match status" value="1"/>
</dbReference>
<gene>
    <name evidence="5" type="ORF">J2S11_002544</name>
</gene>
<dbReference type="Gene3D" id="1.10.357.10">
    <property type="entry name" value="Tetracycline Repressor, domain 2"/>
    <property type="match status" value="1"/>
</dbReference>
<proteinExistence type="predicted"/>
<dbReference type="Gene3D" id="1.10.10.60">
    <property type="entry name" value="Homeodomain-like"/>
    <property type="match status" value="1"/>
</dbReference>
<dbReference type="EMBL" id="JAUSTY010000010">
    <property type="protein sequence ID" value="MDQ0166628.1"/>
    <property type="molecule type" value="Genomic_DNA"/>
</dbReference>
<evidence type="ECO:0000256" key="2">
    <source>
        <dbReference type="ARBA" id="ARBA00023125"/>
    </source>
</evidence>
<dbReference type="InterPro" id="IPR001647">
    <property type="entry name" value="HTH_TetR"/>
</dbReference>
<protein>
    <submittedName>
        <fullName evidence="5">TetR/AcrR family fatty acid metabolism transcriptional regulator</fullName>
    </submittedName>
</protein>
<feature type="domain" description="HTH tetR-type" evidence="4">
    <location>
        <begin position="6"/>
        <end position="66"/>
    </location>
</feature>
<dbReference type="Proteomes" id="UP001235840">
    <property type="component" value="Unassembled WGS sequence"/>
</dbReference>
<evidence type="ECO:0000259" key="4">
    <source>
        <dbReference type="PROSITE" id="PS50977"/>
    </source>
</evidence>